<dbReference type="Proteomes" id="UP000598488">
    <property type="component" value="Unassembled WGS sequence"/>
</dbReference>
<keyword evidence="2" id="KW-1185">Reference proteome</keyword>
<organism evidence="1 2">
    <name type="scientific">Marinomonas ostreistagni</name>
    <dbReference type="NCBI Taxonomy" id="359209"/>
    <lineage>
        <taxon>Bacteria</taxon>
        <taxon>Pseudomonadati</taxon>
        <taxon>Pseudomonadota</taxon>
        <taxon>Gammaproteobacteria</taxon>
        <taxon>Oceanospirillales</taxon>
        <taxon>Oceanospirillaceae</taxon>
        <taxon>Marinomonas</taxon>
    </lineage>
</organism>
<evidence type="ECO:0000313" key="1">
    <source>
        <dbReference type="EMBL" id="MBJ7552657.1"/>
    </source>
</evidence>
<gene>
    <name evidence="1" type="ORF">JHD44_18460</name>
</gene>
<evidence type="ECO:0000313" key="2">
    <source>
        <dbReference type="Proteomes" id="UP000598488"/>
    </source>
</evidence>
<dbReference type="RefSeq" id="WP_199464197.1">
    <property type="nucleotide sequence ID" value="NZ_JAEMUH010000026.1"/>
</dbReference>
<proteinExistence type="predicted"/>
<evidence type="ECO:0008006" key="3">
    <source>
        <dbReference type="Google" id="ProtNLM"/>
    </source>
</evidence>
<dbReference type="EMBL" id="JAEMUH010000026">
    <property type="protein sequence ID" value="MBJ7552657.1"/>
    <property type="molecule type" value="Genomic_DNA"/>
</dbReference>
<name>A0ABS0ZG55_9GAMM</name>
<accession>A0ABS0ZG55</accession>
<reference evidence="1 2" key="1">
    <citation type="submission" date="2020-12" db="EMBL/GenBank/DDBJ databases">
        <title>Comparative genome analysis of fungal antagonists Marinomonas ostreistagni 398 and M. spartinae 468.</title>
        <authorList>
            <person name="Fields J.L."/>
            <person name="Mavrodi O.V."/>
            <person name="Biber P.D."/>
            <person name="Indest K.J."/>
            <person name="Mavrodi D.V."/>
        </authorList>
    </citation>
    <scope>NUCLEOTIDE SEQUENCE [LARGE SCALE GENOMIC DNA]</scope>
    <source>
        <strain evidence="1 2">USM7</strain>
    </source>
</reference>
<protein>
    <recommendedName>
        <fullName evidence="3">Restriction endonuclease type IV Mrr domain-containing protein</fullName>
    </recommendedName>
</protein>
<comment type="caution">
    <text evidence="1">The sequence shown here is derived from an EMBL/GenBank/DDBJ whole genome shotgun (WGS) entry which is preliminary data.</text>
</comment>
<sequence>MKLSNILTVVNQVEKSKFVNFLDRVCSEAIAHDKELAKKVRSLDGQIKNASSSEIVQLFQLVLPHFENSVKQHLSMLGAQAKLLVNIISRDGNSIARGSWIESLYSKEWELISKQAQESFAMLNEADFASDTFDEAKRLHIYHSCLSEAHQNDIRANREAKITDDERGILNILAEKLDITAEQQSALEHLVNQIPQTGALDCLNALREIGLVFIRRKDHTIFVADEVVSLLNRIEGKELADKHILRVLRTLSDAELSNILKSHGKRIRGVERPEKIKTILQMKLSVSSMLQNDICGTEANLNDRKERLKELISDLSLDLDKLGSTIDERTELIINSLNSCSDLEFNALSATGFKEMFSSLQVHLPDLTKTLQLEFEIEDNEPLTVDRLRALSITPHDILYVLSNDQVKDIRESMGLGKRGNARQMILESFADATDRLIDNYEALSQRDLAKLKAANIEIAEADIGVKFEETTKAIFEQLGLTVDEDLRKSVNTAKDKADILLSLSEDDVIIGEAKTCKNGDFAKYSTTSRQVKAYVNRCEAAGKRVAQVLIIAPSFSDDFIDSADTDTEINISLLEAKGLKLIYDAFKSRRNPKFTAKLFTKGGLLKADLIAKNI</sequence>